<accession>A0A9P1I8F0</accession>
<dbReference type="AlphaFoldDB" id="A0A9P1I8F0"/>
<dbReference type="OrthoDB" id="6606584at2759"/>
<dbReference type="Proteomes" id="UP001152747">
    <property type="component" value="Unassembled WGS sequence"/>
</dbReference>
<organism evidence="1 2">
    <name type="scientific">Caenorhabditis angaria</name>
    <dbReference type="NCBI Taxonomy" id="860376"/>
    <lineage>
        <taxon>Eukaryota</taxon>
        <taxon>Metazoa</taxon>
        <taxon>Ecdysozoa</taxon>
        <taxon>Nematoda</taxon>
        <taxon>Chromadorea</taxon>
        <taxon>Rhabditida</taxon>
        <taxon>Rhabditina</taxon>
        <taxon>Rhabditomorpha</taxon>
        <taxon>Rhabditoidea</taxon>
        <taxon>Rhabditidae</taxon>
        <taxon>Peloderinae</taxon>
        <taxon>Caenorhabditis</taxon>
    </lineage>
</organism>
<gene>
    <name evidence="1" type="ORF">CAMP_LOCUS2770</name>
</gene>
<reference evidence="1" key="1">
    <citation type="submission" date="2022-11" db="EMBL/GenBank/DDBJ databases">
        <authorList>
            <person name="Kikuchi T."/>
        </authorList>
    </citation>
    <scope>NUCLEOTIDE SEQUENCE</scope>
    <source>
        <strain evidence="1">PS1010</strain>
    </source>
</reference>
<protein>
    <submittedName>
        <fullName evidence="1">Uncharacterized protein</fullName>
    </submittedName>
</protein>
<comment type="caution">
    <text evidence="1">The sequence shown here is derived from an EMBL/GenBank/DDBJ whole genome shotgun (WGS) entry which is preliminary data.</text>
</comment>
<sequence>MVFWEEDNIFDDYVVETRPHCAKKSILNNHVITDHGWDGSLHYEFYVFVTHNCTENGKEVTYRHNFSAVPALEFVYVRYQLNITDKS</sequence>
<evidence type="ECO:0000313" key="1">
    <source>
        <dbReference type="EMBL" id="CAI5440133.1"/>
    </source>
</evidence>
<evidence type="ECO:0000313" key="2">
    <source>
        <dbReference type="Proteomes" id="UP001152747"/>
    </source>
</evidence>
<dbReference type="InterPro" id="IPR008588">
    <property type="entry name" value="DUF870_CAE_spp"/>
</dbReference>
<dbReference type="Pfam" id="PF05912">
    <property type="entry name" value="DUF870"/>
    <property type="match status" value="1"/>
</dbReference>
<name>A0A9P1I8F0_9PELO</name>
<proteinExistence type="predicted"/>
<keyword evidence="2" id="KW-1185">Reference proteome</keyword>
<dbReference type="EMBL" id="CANHGI010000001">
    <property type="protein sequence ID" value="CAI5440133.1"/>
    <property type="molecule type" value="Genomic_DNA"/>
</dbReference>